<dbReference type="InterPro" id="IPR025943">
    <property type="entry name" value="Sigma_54_int_dom_ATP-bd_2"/>
</dbReference>
<feature type="domain" description="Sigma-54 factor interaction" evidence="5">
    <location>
        <begin position="151"/>
        <end position="379"/>
    </location>
</feature>
<dbReference type="KEGG" id="rhom:FRIFI_0793"/>
<accession>A0A2P2BPT7</accession>
<dbReference type="InterPro" id="IPR002078">
    <property type="entry name" value="Sigma_54_int"/>
</dbReference>
<dbReference type="CDD" id="cd00009">
    <property type="entry name" value="AAA"/>
    <property type="match status" value="1"/>
</dbReference>
<dbReference type="Proteomes" id="UP000245695">
    <property type="component" value="Chromosome 1"/>
</dbReference>
<dbReference type="PROSITE" id="PS50045">
    <property type="entry name" value="SIGMA54_INTERACT_4"/>
    <property type="match status" value="1"/>
</dbReference>
<evidence type="ECO:0000256" key="3">
    <source>
        <dbReference type="ARBA" id="ARBA00023015"/>
    </source>
</evidence>
<feature type="domain" description="PAS" evidence="6">
    <location>
        <begin position="6"/>
        <end position="52"/>
    </location>
</feature>
<dbReference type="InterPro" id="IPR027417">
    <property type="entry name" value="P-loop_NTPase"/>
</dbReference>
<dbReference type="NCBIfam" id="TIGR00229">
    <property type="entry name" value="sensory_box"/>
    <property type="match status" value="1"/>
</dbReference>
<dbReference type="FunFam" id="3.40.50.300:FF:000006">
    <property type="entry name" value="DNA-binding transcriptional regulator NtrC"/>
    <property type="match status" value="1"/>
</dbReference>
<dbReference type="GO" id="GO:0006355">
    <property type="term" value="P:regulation of DNA-templated transcription"/>
    <property type="evidence" value="ECO:0007669"/>
    <property type="project" value="InterPro"/>
</dbReference>
<protein>
    <submittedName>
        <fullName evidence="7">Arginine utilization regulatory protein RocR</fullName>
    </submittedName>
</protein>
<evidence type="ECO:0000259" key="5">
    <source>
        <dbReference type="PROSITE" id="PS50045"/>
    </source>
</evidence>
<dbReference type="Pfam" id="PF00158">
    <property type="entry name" value="Sigma54_activat"/>
    <property type="match status" value="1"/>
</dbReference>
<dbReference type="Gene3D" id="1.10.10.60">
    <property type="entry name" value="Homeodomain-like"/>
    <property type="match status" value="1"/>
</dbReference>
<dbReference type="GO" id="GO:0043565">
    <property type="term" value="F:sequence-specific DNA binding"/>
    <property type="evidence" value="ECO:0007669"/>
    <property type="project" value="InterPro"/>
</dbReference>
<dbReference type="Gene3D" id="3.30.450.20">
    <property type="entry name" value="PAS domain"/>
    <property type="match status" value="1"/>
</dbReference>
<dbReference type="RefSeq" id="WP_166505049.1">
    <property type="nucleotide sequence ID" value="NZ_JAKNTL010000007.1"/>
</dbReference>
<dbReference type="InterPro" id="IPR003593">
    <property type="entry name" value="AAA+_ATPase"/>
</dbReference>
<dbReference type="SMART" id="SM00382">
    <property type="entry name" value="AAA"/>
    <property type="match status" value="1"/>
</dbReference>
<dbReference type="Pfam" id="PF02954">
    <property type="entry name" value="HTH_8"/>
    <property type="match status" value="1"/>
</dbReference>
<dbReference type="PANTHER" id="PTHR32071">
    <property type="entry name" value="TRANSCRIPTIONAL REGULATORY PROTEIN"/>
    <property type="match status" value="1"/>
</dbReference>
<dbReference type="PROSITE" id="PS00676">
    <property type="entry name" value="SIGMA54_INTERACT_2"/>
    <property type="match status" value="1"/>
</dbReference>
<dbReference type="SUPFAM" id="SSF55785">
    <property type="entry name" value="PYP-like sensor domain (PAS domain)"/>
    <property type="match status" value="1"/>
</dbReference>
<dbReference type="GO" id="GO:0005524">
    <property type="term" value="F:ATP binding"/>
    <property type="evidence" value="ECO:0007669"/>
    <property type="project" value="UniProtKB-KW"/>
</dbReference>
<evidence type="ECO:0000259" key="6">
    <source>
        <dbReference type="PROSITE" id="PS50112"/>
    </source>
</evidence>
<reference evidence="7 8" key="1">
    <citation type="submission" date="2014-09" db="EMBL/GenBank/DDBJ databases">
        <authorList>
            <person name="Hornung B.V."/>
        </authorList>
    </citation>
    <scope>NUCLEOTIDE SEQUENCE [LARGE SCALE GENOMIC DNA]</scope>
    <source>
        <strain evidence="7 8">FRIFI</strain>
    </source>
</reference>
<evidence type="ECO:0000313" key="8">
    <source>
        <dbReference type="Proteomes" id="UP000245695"/>
    </source>
</evidence>
<gene>
    <name evidence="7" type="ORF">FRIFI_0793</name>
</gene>
<dbReference type="Gene3D" id="3.40.50.300">
    <property type="entry name" value="P-loop containing nucleotide triphosphate hydrolases"/>
    <property type="match status" value="1"/>
</dbReference>
<dbReference type="InterPro" id="IPR025662">
    <property type="entry name" value="Sigma_54_int_dom_ATP-bd_1"/>
</dbReference>
<keyword evidence="4" id="KW-0804">Transcription</keyword>
<dbReference type="PRINTS" id="PR01590">
    <property type="entry name" value="HTHFIS"/>
</dbReference>
<dbReference type="InterPro" id="IPR009057">
    <property type="entry name" value="Homeodomain-like_sf"/>
</dbReference>
<dbReference type="PROSITE" id="PS00675">
    <property type="entry name" value="SIGMA54_INTERACT_1"/>
    <property type="match status" value="1"/>
</dbReference>
<proteinExistence type="predicted"/>
<evidence type="ECO:0000256" key="2">
    <source>
        <dbReference type="ARBA" id="ARBA00022840"/>
    </source>
</evidence>
<evidence type="ECO:0000313" key="7">
    <source>
        <dbReference type="EMBL" id="CEI72337.1"/>
    </source>
</evidence>
<dbReference type="Pfam" id="PF13426">
    <property type="entry name" value="PAS_9"/>
    <property type="match status" value="1"/>
</dbReference>
<name>A0A2P2BPT7_9FIRM</name>
<dbReference type="Gene3D" id="1.10.8.60">
    <property type="match status" value="1"/>
</dbReference>
<keyword evidence="8" id="KW-1185">Reference proteome</keyword>
<evidence type="ECO:0000256" key="4">
    <source>
        <dbReference type="ARBA" id="ARBA00023163"/>
    </source>
</evidence>
<dbReference type="PROSITE" id="PS50112">
    <property type="entry name" value="PAS"/>
    <property type="match status" value="1"/>
</dbReference>
<evidence type="ECO:0000256" key="1">
    <source>
        <dbReference type="ARBA" id="ARBA00022741"/>
    </source>
</evidence>
<keyword evidence="3" id="KW-0805">Transcription regulation</keyword>
<dbReference type="AlphaFoldDB" id="A0A2P2BPT7"/>
<keyword evidence="2" id="KW-0067">ATP-binding</keyword>
<dbReference type="InterPro" id="IPR058031">
    <property type="entry name" value="AAA_lid_NorR"/>
</dbReference>
<sequence>MQNNIYKEVIEKIIESIDEGIHFIDKNGKTLIYNNAMAKLEHMNKEDVLNKSFKDVLKNMEIKNSTLLKVIRNKKEIKDNVQKYLNKDGKEITTINTTIPVKINGELIGALEVSKDMTQIQTLSEQIIKLNDIKENNRKNKTKEGYNFSDIIGESECIKKAINISKKATKSDATVFIYGETGTGKELISQSIHYESKRRDKPFIAQNCAALPESLLEGILFGTVKGGFTGAIDRPGLFEQANKGTILLDEINSMPLQLQAKLLRVLQEGYVRRVGGTKDIPVDVRVIATTNENPVDILNEGKLRKDLYYRLNVIYIEIPPLRERGEDIILLANKFIKKYNYKLNKNLIGISEKGAKVLKNHFWQGNVRELENTIYSSMSLMENEDVLDEDMININEYKTNLSENTYIIDIGSKPLDWIIGDIEERYIHEALEKSGENVTKAAAILGITRQNLQYKMKKYNIRINR</sequence>
<dbReference type="Pfam" id="PF25601">
    <property type="entry name" value="AAA_lid_14"/>
    <property type="match status" value="1"/>
</dbReference>
<keyword evidence="1" id="KW-0547">Nucleotide-binding</keyword>
<dbReference type="InterPro" id="IPR000014">
    <property type="entry name" value="PAS"/>
</dbReference>
<dbReference type="EMBL" id="LN650648">
    <property type="protein sequence ID" value="CEI72337.1"/>
    <property type="molecule type" value="Genomic_DNA"/>
</dbReference>
<dbReference type="PANTHER" id="PTHR32071:SF74">
    <property type="entry name" value="TRANSCRIPTIONAL ACTIVATOR ROCR"/>
    <property type="match status" value="1"/>
</dbReference>
<dbReference type="InterPro" id="IPR035965">
    <property type="entry name" value="PAS-like_dom_sf"/>
</dbReference>
<dbReference type="SUPFAM" id="SSF46689">
    <property type="entry name" value="Homeodomain-like"/>
    <property type="match status" value="1"/>
</dbReference>
<dbReference type="SUPFAM" id="SSF52540">
    <property type="entry name" value="P-loop containing nucleoside triphosphate hydrolases"/>
    <property type="match status" value="1"/>
</dbReference>
<dbReference type="InterPro" id="IPR002197">
    <property type="entry name" value="HTH_Fis"/>
</dbReference>
<organism evidence="7 8">
    <name type="scientific">Romboutsia hominis</name>
    <dbReference type="NCBI Taxonomy" id="1507512"/>
    <lineage>
        <taxon>Bacteria</taxon>
        <taxon>Bacillati</taxon>
        <taxon>Bacillota</taxon>
        <taxon>Clostridia</taxon>
        <taxon>Peptostreptococcales</taxon>
        <taxon>Peptostreptococcaceae</taxon>
        <taxon>Romboutsia</taxon>
    </lineage>
</organism>